<dbReference type="RefSeq" id="XP_028028578.1">
    <property type="nucleotide sequence ID" value="XM_028172777.1"/>
</dbReference>
<dbReference type="OrthoDB" id="10023235at2759"/>
<evidence type="ECO:0000313" key="5">
    <source>
        <dbReference type="Proteomes" id="UP000504629"/>
    </source>
</evidence>
<keyword evidence="1 2" id="KW-0694">RNA-binding</keyword>
<feature type="region of interest" description="Disordered" evidence="3">
    <location>
        <begin position="1231"/>
        <end position="1263"/>
    </location>
</feature>
<dbReference type="CDD" id="cd00590">
    <property type="entry name" value="RRM_SF"/>
    <property type="match status" value="1"/>
</dbReference>
<feature type="region of interest" description="Disordered" evidence="3">
    <location>
        <begin position="1"/>
        <end position="23"/>
    </location>
</feature>
<dbReference type="Pfam" id="PF16012">
    <property type="entry name" value="DUF4780"/>
    <property type="match status" value="3"/>
</dbReference>
<dbReference type="Proteomes" id="UP000504629">
    <property type="component" value="Unplaced"/>
</dbReference>
<protein>
    <submittedName>
        <fullName evidence="6">Uncharacterized protein LOC114241803 isoform X1</fullName>
    </submittedName>
</protein>
<dbReference type="SMART" id="SM00360">
    <property type="entry name" value="RRM"/>
    <property type="match status" value="1"/>
</dbReference>
<organism evidence="5 6">
    <name type="scientific">Bombyx mandarina</name>
    <name type="common">Wild silk moth</name>
    <name type="synonym">Wild silkworm</name>
    <dbReference type="NCBI Taxonomy" id="7092"/>
    <lineage>
        <taxon>Eukaryota</taxon>
        <taxon>Metazoa</taxon>
        <taxon>Ecdysozoa</taxon>
        <taxon>Arthropoda</taxon>
        <taxon>Hexapoda</taxon>
        <taxon>Insecta</taxon>
        <taxon>Pterygota</taxon>
        <taxon>Neoptera</taxon>
        <taxon>Endopterygota</taxon>
        <taxon>Lepidoptera</taxon>
        <taxon>Glossata</taxon>
        <taxon>Ditrysia</taxon>
        <taxon>Bombycoidea</taxon>
        <taxon>Bombycidae</taxon>
        <taxon>Bombycinae</taxon>
        <taxon>Bombyx</taxon>
    </lineage>
</organism>
<evidence type="ECO:0000256" key="3">
    <source>
        <dbReference type="SAM" id="MobiDB-lite"/>
    </source>
</evidence>
<feature type="compositionally biased region" description="Basic residues" evidence="3">
    <location>
        <begin position="1155"/>
        <end position="1169"/>
    </location>
</feature>
<feature type="region of interest" description="Disordered" evidence="3">
    <location>
        <begin position="1152"/>
        <end position="1213"/>
    </location>
</feature>
<gene>
    <name evidence="6" type="primary">LOC114241803</name>
</gene>
<evidence type="ECO:0000259" key="4">
    <source>
        <dbReference type="PROSITE" id="PS50102"/>
    </source>
</evidence>
<dbReference type="InterPro" id="IPR031961">
    <property type="entry name" value="DUF4780"/>
</dbReference>
<evidence type="ECO:0000256" key="2">
    <source>
        <dbReference type="PROSITE-ProRule" id="PRU00176"/>
    </source>
</evidence>
<dbReference type="InterPro" id="IPR035979">
    <property type="entry name" value="RBD_domain_sf"/>
</dbReference>
<dbReference type="InterPro" id="IPR000504">
    <property type="entry name" value="RRM_dom"/>
</dbReference>
<evidence type="ECO:0000256" key="1">
    <source>
        <dbReference type="ARBA" id="ARBA00022884"/>
    </source>
</evidence>
<feature type="compositionally biased region" description="Basic and acidic residues" evidence="3">
    <location>
        <begin position="1232"/>
        <end position="1245"/>
    </location>
</feature>
<keyword evidence="5" id="KW-1185">Reference proteome</keyword>
<dbReference type="PROSITE" id="PS50102">
    <property type="entry name" value="RRM"/>
    <property type="match status" value="1"/>
</dbReference>
<feature type="compositionally biased region" description="Polar residues" evidence="3">
    <location>
        <begin position="1"/>
        <end position="11"/>
    </location>
</feature>
<dbReference type="Pfam" id="PF00076">
    <property type="entry name" value="RRM_1"/>
    <property type="match status" value="1"/>
</dbReference>
<dbReference type="GeneID" id="114241803"/>
<evidence type="ECO:0000313" key="6">
    <source>
        <dbReference type="RefSeq" id="XP_028028578.1"/>
    </source>
</evidence>
<dbReference type="InterPro" id="IPR012677">
    <property type="entry name" value="Nucleotide-bd_a/b_plait_sf"/>
</dbReference>
<proteinExistence type="predicted"/>
<feature type="region of interest" description="Disordered" evidence="3">
    <location>
        <begin position="125"/>
        <end position="150"/>
    </location>
</feature>
<dbReference type="KEGG" id="bman:114241803"/>
<feature type="compositionally biased region" description="Low complexity" evidence="3">
    <location>
        <begin position="1320"/>
        <end position="1329"/>
    </location>
</feature>
<dbReference type="GO" id="GO:0003723">
    <property type="term" value="F:RNA binding"/>
    <property type="evidence" value="ECO:0007669"/>
    <property type="project" value="UniProtKB-UniRule"/>
</dbReference>
<accession>A0A6J2JH17</accession>
<sequence>MWSKRIMSNHSRPQRRREWDPMRDDFNEHTYDVQYADDNAGEQVQLDHTKLYIINIPRGLSEDGIRAAFLKHGKVLSARLSKNPNKRFAIVQFETASEAKLAMMKMNGSEPLNLKISIAHKTIRKTQHDNKDRNYSTSRNGHCSRDEASSISSKGWNMRNLDDVMNNDEIDEIDDMIHEDHDDNLDLELDMLTLKQLKIKEEQLMCKRRLLLRHAEKRQVAPHSSAGRSVLPDGRIVVRNNANETDSAEVEPSFAGAGSESSETLCSCLTKTCDRASVSSASTTACDKCAGADKAKSTIHNKTDIRSSDSRAPLTDPSSQFDRCHFDRCHFDICDLDDSDSETTGLIQLRSTDYAGAVEKRLKVVIAFEGYPKSSIRLRQMELFQRCLNTIIEMQLHNGLLKETPSFVDYYLNRGAIVVVCKDLETRNWIVRVLPGLEERMKEKIVFLNSTVKRVYLAVMKIPRTCWPMKARDVFKLLQYFNPKLKTVLWKIYSQKVMNGVEVTSFIMDRVSGEIVRGYSFNNVIDYSQMEFDMIGQREIYFEPLSGLDEDISSVASRVKLLAEIKSAESTPKTSQISLINRAVDVEKVLKVIEANENEEKEFKFNFHDPNEDPESSFQQKVLDKLKDVQYVGEDREVFVWSKDLGGVEDASNDGFISDSSNVTSAPLSYMSEGTDLRENLYVDSSKGKPYYRRTNYLHVEPELKVAVTLEGYPTDKLEAPHMKLMKRAFKDFVHKDAKMKRFDCLMQPHFHDVYLANGALIYICNCIESKDYLLEVLPKLILATGLRLSVRDIKDLVRYTRVVFRLPKEIAHKASEEVLNALKKSYSGLKIECWKYYSSVIGKQRREFGLDPESLLIIKSPEFKPTYEGHILEFRIIDRTQKYLKECERACVKTEETSESEKRNQEILNKIYNPINPSLKNLSLSKIRADHYSDFIDDDLKLYIGSVNYPEIRIDLELFNTIKTTFEKILLESIEKGVMGITNLPVFHDVYLFDGVIFVICQNMASRRWIENSLSSVNSRLGISLKHTEYRGAVGIISMSLQTSKTPERVIEALQIRNPRLRTRFWRVISTVQTKNNLNIVLQIDKFSAQIITSKDFVNVVGKKCKVHFKLGHLMPLLDNKSKLTCYDNNFEKLTTIEEYANIENLEATTNQTKTKKNKKKSKNKKGLKIPNTEAESKITLVSESSNDNSTTDTSKGNESVRPTDDHQDKGIICNINNNSLVHAIMNVTKKNNDKQSEDKRQTKEPNSNSDSSDDIFTADTSNNNDEIVNVTRTEASLQHDKLFSNINNILEQAIINVSKQNNDEPTKVEIFDEKTNENNDQSNNSINLETNSKSVDNPATETFNCIQELICEENTDASGVIRNFEEQQNNISVTENNEQTVIAIRLDKEESLRNSIENKLDVLAGDNEAVVMETETIGVPLSEDDTNAKDVTDSTEAIPENNNCESINEDVMIEKETPASDFNDNILETSKTQSPHVSDPESDLNTNGLQKILLRIPIEILPEEEDLNMVFEVLKNKNPGLNPEVWKMHAIGSYDKGKFVLHVDDESMNVIKGAAFNNYVGGRRIFFFY</sequence>
<dbReference type="Gene3D" id="3.30.70.330">
    <property type="match status" value="1"/>
</dbReference>
<reference evidence="6" key="1">
    <citation type="submission" date="2025-08" db="UniProtKB">
        <authorList>
            <consortium name="RefSeq"/>
        </authorList>
    </citation>
    <scope>IDENTIFICATION</scope>
    <source>
        <tissue evidence="6">Silk gland</tissue>
    </source>
</reference>
<feature type="region of interest" description="Disordered" evidence="3">
    <location>
        <begin position="1318"/>
        <end position="1337"/>
    </location>
</feature>
<feature type="compositionally biased region" description="Low complexity" evidence="3">
    <location>
        <begin position="1186"/>
        <end position="1196"/>
    </location>
</feature>
<feature type="domain" description="RRM" evidence="4">
    <location>
        <begin position="49"/>
        <end position="121"/>
    </location>
</feature>
<name>A0A6J2JH17_BOMMA</name>
<feature type="region of interest" description="Disordered" evidence="3">
    <location>
        <begin position="1424"/>
        <end position="1443"/>
    </location>
</feature>
<dbReference type="SUPFAM" id="SSF54928">
    <property type="entry name" value="RNA-binding domain, RBD"/>
    <property type="match status" value="1"/>
</dbReference>